<dbReference type="PANTHER" id="PTHR11586">
    <property type="entry name" value="TRNA-AMINOACYLATION COFACTOR ARC1 FAMILY MEMBER"/>
    <property type="match status" value="1"/>
</dbReference>
<gene>
    <name evidence="5" type="ORF">A3A65_03490</name>
</gene>
<dbReference type="InterPro" id="IPR012340">
    <property type="entry name" value="NA-bd_OB-fold"/>
</dbReference>
<dbReference type="SUPFAM" id="SSF50249">
    <property type="entry name" value="Nucleic acid-binding proteins"/>
    <property type="match status" value="1"/>
</dbReference>
<organism evidence="5 6">
    <name type="scientific">Candidatus Chisholmbacteria bacterium RIFCSPLOWO2_01_FULL_49_14</name>
    <dbReference type="NCBI Taxonomy" id="1797593"/>
    <lineage>
        <taxon>Bacteria</taxon>
        <taxon>Candidatus Chisholmiibacteriota</taxon>
    </lineage>
</organism>
<dbReference type="STRING" id="1797593.A3A65_03490"/>
<evidence type="ECO:0000259" key="4">
    <source>
        <dbReference type="PROSITE" id="PS50886"/>
    </source>
</evidence>
<feature type="domain" description="TRNA-binding" evidence="4">
    <location>
        <begin position="9"/>
        <end position="110"/>
    </location>
</feature>
<protein>
    <recommendedName>
        <fullName evidence="4">tRNA-binding domain-containing protein</fullName>
    </recommendedName>
</protein>
<dbReference type="PANTHER" id="PTHR11586:SF37">
    <property type="entry name" value="TRNA-BINDING DOMAIN-CONTAINING PROTEIN"/>
    <property type="match status" value="1"/>
</dbReference>
<dbReference type="Gene3D" id="2.40.50.140">
    <property type="entry name" value="Nucleic acid-binding proteins"/>
    <property type="match status" value="1"/>
</dbReference>
<evidence type="ECO:0000256" key="2">
    <source>
        <dbReference type="ARBA" id="ARBA00022884"/>
    </source>
</evidence>
<dbReference type="Proteomes" id="UP000176723">
    <property type="component" value="Unassembled WGS sequence"/>
</dbReference>
<sequence>MKPTISYSDFSRLDLRVGSVTHAEPIEGTEHLLLLRVDLGDVGERTLVAGIKKTHDPADLAGKKIIVLVNLEEKEIRGVSSQGMLLAADSEGKPVLLVPESEVSSGTIIR</sequence>
<dbReference type="InterPro" id="IPR051270">
    <property type="entry name" value="Tyrosine-tRNA_ligase_regulator"/>
</dbReference>
<dbReference type="Pfam" id="PF01588">
    <property type="entry name" value="tRNA_bind"/>
    <property type="match status" value="1"/>
</dbReference>
<dbReference type="GO" id="GO:0000049">
    <property type="term" value="F:tRNA binding"/>
    <property type="evidence" value="ECO:0007669"/>
    <property type="project" value="UniProtKB-UniRule"/>
</dbReference>
<evidence type="ECO:0000256" key="3">
    <source>
        <dbReference type="PROSITE-ProRule" id="PRU00209"/>
    </source>
</evidence>
<name>A0A1G1W0L9_9BACT</name>
<dbReference type="InterPro" id="IPR002547">
    <property type="entry name" value="tRNA-bd_dom"/>
</dbReference>
<keyword evidence="1 3" id="KW-0820">tRNA-binding</keyword>
<dbReference type="PROSITE" id="PS50886">
    <property type="entry name" value="TRBD"/>
    <property type="match status" value="1"/>
</dbReference>
<proteinExistence type="predicted"/>
<evidence type="ECO:0000313" key="5">
    <source>
        <dbReference type="EMBL" id="OGY21124.1"/>
    </source>
</evidence>
<comment type="caution">
    <text evidence="5">The sequence shown here is derived from an EMBL/GenBank/DDBJ whole genome shotgun (WGS) entry which is preliminary data.</text>
</comment>
<keyword evidence="2 3" id="KW-0694">RNA-binding</keyword>
<accession>A0A1G1W0L9</accession>
<dbReference type="AlphaFoldDB" id="A0A1G1W0L9"/>
<dbReference type="EMBL" id="MHCL01000016">
    <property type="protein sequence ID" value="OGY21124.1"/>
    <property type="molecule type" value="Genomic_DNA"/>
</dbReference>
<evidence type="ECO:0000256" key="1">
    <source>
        <dbReference type="ARBA" id="ARBA00022555"/>
    </source>
</evidence>
<reference evidence="5 6" key="1">
    <citation type="journal article" date="2016" name="Nat. Commun.">
        <title>Thousands of microbial genomes shed light on interconnected biogeochemical processes in an aquifer system.</title>
        <authorList>
            <person name="Anantharaman K."/>
            <person name="Brown C.T."/>
            <person name="Hug L.A."/>
            <person name="Sharon I."/>
            <person name="Castelle C.J."/>
            <person name="Probst A.J."/>
            <person name="Thomas B.C."/>
            <person name="Singh A."/>
            <person name="Wilkins M.J."/>
            <person name="Karaoz U."/>
            <person name="Brodie E.L."/>
            <person name="Williams K.H."/>
            <person name="Hubbard S.S."/>
            <person name="Banfield J.F."/>
        </authorList>
    </citation>
    <scope>NUCLEOTIDE SEQUENCE [LARGE SCALE GENOMIC DNA]</scope>
</reference>
<evidence type="ECO:0000313" key="6">
    <source>
        <dbReference type="Proteomes" id="UP000176723"/>
    </source>
</evidence>